<gene>
    <name evidence="2" type="ORF">TSAR_007900</name>
</gene>
<protein>
    <recommendedName>
        <fullName evidence="1">Phospholipase A2-like domain-containing protein</fullName>
    </recommendedName>
</protein>
<sequence length="128" mass="14711">MIVLEFTQNKKEASPRNYILTSQFLFEHTVRRRGRGLLNTLINKLPVELHLLGYQYCGPGTKLAKRLSCGNPGINGLDRACKEHYIAYLENQEKVQARNATDKILVAKALQRVRVKYYYSSKCHEGKI</sequence>
<keyword evidence="3" id="KW-1185">Reference proteome</keyword>
<feature type="domain" description="Phospholipase A2-like" evidence="1">
    <location>
        <begin position="48"/>
        <end position="106"/>
    </location>
</feature>
<dbReference type="GO" id="GO:0005198">
    <property type="term" value="F:structural molecule activity"/>
    <property type="evidence" value="ECO:0007669"/>
    <property type="project" value="InterPro"/>
</dbReference>
<evidence type="ECO:0000259" key="1">
    <source>
        <dbReference type="Pfam" id="PF08398"/>
    </source>
</evidence>
<dbReference type="EMBL" id="NNAY01000035">
    <property type="protein sequence ID" value="OXU31723.1"/>
    <property type="molecule type" value="Genomic_DNA"/>
</dbReference>
<name>A0A232FMB4_9HYME</name>
<reference evidence="2 3" key="1">
    <citation type="journal article" date="2017" name="Curr. Biol.">
        <title>The Evolution of Venom by Co-option of Single-Copy Genes.</title>
        <authorList>
            <person name="Martinson E.O."/>
            <person name="Mrinalini"/>
            <person name="Kelkar Y.D."/>
            <person name="Chang C.H."/>
            <person name="Werren J.H."/>
        </authorList>
    </citation>
    <scope>NUCLEOTIDE SEQUENCE [LARGE SCALE GENOMIC DNA]</scope>
    <source>
        <strain evidence="2 3">Alberta</strain>
        <tissue evidence="2">Whole body</tissue>
    </source>
</reference>
<dbReference type="Pfam" id="PF08398">
    <property type="entry name" value="Phospholip_A2_4"/>
    <property type="match status" value="1"/>
</dbReference>
<dbReference type="InterPro" id="IPR013607">
    <property type="entry name" value="Phospholipase_A2-like"/>
</dbReference>
<proteinExistence type="predicted"/>
<dbReference type="Proteomes" id="UP000215335">
    <property type="component" value="Unassembled WGS sequence"/>
</dbReference>
<comment type="caution">
    <text evidence="2">The sequence shown here is derived from an EMBL/GenBank/DDBJ whole genome shotgun (WGS) entry which is preliminary data.</text>
</comment>
<accession>A0A232FMB4</accession>
<evidence type="ECO:0000313" key="3">
    <source>
        <dbReference type="Proteomes" id="UP000215335"/>
    </source>
</evidence>
<dbReference type="OrthoDB" id="7593692at2759"/>
<organism evidence="2 3">
    <name type="scientific">Trichomalopsis sarcophagae</name>
    <dbReference type="NCBI Taxonomy" id="543379"/>
    <lineage>
        <taxon>Eukaryota</taxon>
        <taxon>Metazoa</taxon>
        <taxon>Ecdysozoa</taxon>
        <taxon>Arthropoda</taxon>
        <taxon>Hexapoda</taxon>
        <taxon>Insecta</taxon>
        <taxon>Pterygota</taxon>
        <taxon>Neoptera</taxon>
        <taxon>Endopterygota</taxon>
        <taxon>Hymenoptera</taxon>
        <taxon>Apocrita</taxon>
        <taxon>Proctotrupomorpha</taxon>
        <taxon>Chalcidoidea</taxon>
        <taxon>Pteromalidae</taxon>
        <taxon>Pteromalinae</taxon>
        <taxon>Trichomalopsis</taxon>
    </lineage>
</organism>
<evidence type="ECO:0000313" key="2">
    <source>
        <dbReference type="EMBL" id="OXU31723.1"/>
    </source>
</evidence>
<dbReference type="AlphaFoldDB" id="A0A232FMB4"/>